<protein>
    <submittedName>
        <fullName evidence="1">Uncharacterized protein</fullName>
    </submittedName>
</protein>
<proteinExistence type="predicted"/>
<dbReference type="EMBL" id="GBXM01103682">
    <property type="protein sequence ID" value="JAH04895.1"/>
    <property type="molecule type" value="Transcribed_RNA"/>
</dbReference>
<evidence type="ECO:0000313" key="1">
    <source>
        <dbReference type="EMBL" id="JAH04895.1"/>
    </source>
</evidence>
<reference evidence="1" key="1">
    <citation type="submission" date="2014-11" db="EMBL/GenBank/DDBJ databases">
        <authorList>
            <person name="Amaro Gonzalez C."/>
        </authorList>
    </citation>
    <scope>NUCLEOTIDE SEQUENCE</scope>
</reference>
<accession>A0A0E9PLE3</accession>
<sequence length="35" mass="4308">MYILHLLHFTFMPKTEIALKYCFNHHNRFINAVFP</sequence>
<organism evidence="1">
    <name type="scientific">Anguilla anguilla</name>
    <name type="common">European freshwater eel</name>
    <name type="synonym">Muraena anguilla</name>
    <dbReference type="NCBI Taxonomy" id="7936"/>
    <lineage>
        <taxon>Eukaryota</taxon>
        <taxon>Metazoa</taxon>
        <taxon>Chordata</taxon>
        <taxon>Craniata</taxon>
        <taxon>Vertebrata</taxon>
        <taxon>Euteleostomi</taxon>
        <taxon>Actinopterygii</taxon>
        <taxon>Neopterygii</taxon>
        <taxon>Teleostei</taxon>
        <taxon>Anguilliformes</taxon>
        <taxon>Anguillidae</taxon>
        <taxon>Anguilla</taxon>
    </lineage>
</organism>
<name>A0A0E9PLE3_ANGAN</name>
<reference evidence="1" key="2">
    <citation type="journal article" date="2015" name="Fish Shellfish Immunol.">
        <title>Early steps in the European eel (Anguilla anguilla)-Vibrio vulnificus interaction in the gills: Role of the RtxA13 toxin.</title>
        <authorList>
            <person name="Callol A."/>
            <person name="Pajuelo D."/>
            <person name="Ebbesson L."/>
            <person name="Teles M."/>
            <person name="MacKenzie S."/>
            <person name="Amaro C."/>
        </authorList>
    </citation>
    <scope>NUCLEOTIDE SEQUENCE</scope>
</reference>
<dbReference type="AlphaFoldDB" id="A0A0E9PLE3"/>